<dbReference type="Gene3D" id="3.30.800.10">
    <property type="entry name" value="Phosphatidylinositol Phosphate Kinase II Beta"/>
    <property type="match status" value="1"/>
</dbReference>
<keyword evidence="5" id="KW-1185">Reference proteome</keyword>
<dbReference type="InterPro" id="IPR002498">
    <property type="entry name" value="PInositol-4-P-4/5-kinase_core"/>
</dbReference>
<name>C1MKR3_MICPC</name>
<dbReference type="KEGG" id="mpp:MICPUCDRAFT_70702"/>
<dbReference type="PANTHER" id="PTHR23086">
    <property type="entry name" value="PHOSPHATIDYLINOSITOL-4-PHOSPHATE 5-KINASE"/>
    <property type="match status" value="1"/>
</dbReference>
<evidence type="ECO:0000313" key="5">
    <source>
        <dbReference type="Proteomes" id="UP000001876"/>
    </source>
</evidence>
<dbReference type="STRING" id="564608.C1MKR3"/>
<dbReference type="GO" id="GO:0016308">
    <property type="term" value="F:1-phosphatidylinositol-4-phosphate 5-kinase activity"/>
    <property type="evidence" value="ECO:0007669"/>
    <property type="project" value="UniProtKB-EC"/>
</dbReference>
<keyword evidence="2 4" id="KW-0418">Kinase</keyword>
<dbReference type="Proteomes" id="UP000001876">
    <property type="component" value="Unassembled WGS sequence"/>
</dbReference>
<reference evidence="4 5" key="1">
    <citation type="journal article" date="2009" name="Science">
        <title>Green evolution and dynamic adaptations revealed by genomes of the marine picoeukaryotes Micromonas.</title>
        <authorList>
            <person name="Worden A.Z."/>
            <person name="Lee J.H."/>
            <person name="Mock T."/>
            <person name="Rouze P."/>
            <person name="Simmons M.P."/>
            <person name="Aerts A.L."/>
            <person name="Allen A.E."/>
            <person name="Cuvelier M.L."/>
            <person name="Derelle E."/>
            <person name="Everett M.V."/>
            <person name="Foulon E."/>
            <person name="Grimwood J."/>
            <person name="Gundlach H."/>
            <person name="Henrissat B."/>
            <person name="Napoli C."/>
            <person name="McDonald S.M."/>
            <person name="Parker M.S."/>
            <person name="Rombauts S."/>
            <person name="Salamov A."/>
            <person name="Von Dassow P."/>
            <person name="Badger J.H."/>
            <person name="Coutinho P.M."/>
            <person name="Demir E."/>
            <person name="Dubchak I."/>
            <person name="Gentemann C."/>
            <person name="Eikrem W."/>
            <person name="Gready J.E."/>
            <person name="John U."/>
            <person name="Lanier W."/>
            <person name="Lindquist E.A."/>
            <person name="Lucas S."/>
            <person name="Mayer K.F."/>
            <person name="Moreau H."/>
            <person name="Not F."/>
            <person name="Otillar R."/>
            <person name="Panaud O."/>
            <person name="Pangilinan J."/>
            <person name="Paulsen I."/>
            <person name="Piegu B."/>
            <person name="Poliakov A."/>
            <person name="Robbens S."/>
            <person name="Schmutz J."/>
            <person name="Toulza E."/>
            <person name="Wyss T."/>
            <person name="Zelensky A."/>
            <person name="Zhou K."/>
            <person name="Armbrust E.V."/>
            <person name="Bhattacharya D."/>
            <person name="Goodenough U.W."/>
            <person name="Van de Peer Y."/>
            <person name="Grigoriev I.V."/>
        </authorList>
    </citation>
    <scope>NUCLEOTIDE SEQUENCE [LARGE SCALE GENOMIC DNA]</scope>
    <source>
        <strain evidence="4 5">CCMP1545</strain>
    </source>
</reference>
<organism evidence="5">
    <name type="scientific">Micromonas pusilla (strain CCMP1545)</name>
    <name type="common">Picoplanktonic green alga</name>
    <dbReference type="NCBI Taxonomy" id="564608"/>
    <lineage>
        <taxon>Eukaryota</taxon>
        <taxon>Viridiplantae</taxon>
        <taxon>Chlorophyta</taxon>
        <taxon>Mamiellophyceae</taxon>
        <taxon>Mamiellales</taxon>
        <taxon>Mamiellaceae</taxon>
        <taxon>Micromonas</taxon>
    </lineage>
</organism>
<dbReference type="OrthoDB" id="158357at2759"/>
<dbReference type="GO" id="GO:0046854">
    <property type="term" value="P:phosphatidylinositol phosphate biosynthetic process"/>
    <property type="evidence" value="ECO:0007669"/>
    <property type="project" value="TreeGrafter"/>
</dbReference>
<dbReference type="RefSeq" id="XP_003056430.1">
    <property type="nucleotide sequence ID" value="XM_003056384.1"/>
</dbReference>
<evidence type="ECO:0000259" key="3">
    <source>
        <dbReference type="PROSITE" id="PS51455"/>
    </source>
</evidence>
<dbReference type="GO" id="GO:0005524">
    <property type="term" value="F:ATP binding"/>
    <property type="evidence" value="ECO:0007669"/>
    <property type="project" value="UniProtKB-UniRule"/>
</dbReference>
<feature type="domain" description="PIPK" evidence="3">
    <location>
        <begin position="1"/>
        <end position="312"/>
    </location>
</feature>
<keyword evidence="2" id="KW-0808">Transferase</keyword>
<protein>
    <recommendedName>
        <fullName evidence="1">1-phosphatidylinositol-4-phosphate 5-kinase</fullName>
        <ecNumber evidence="1">2.7.1.68</ecNumber>
    </recommendedName>
</protein>
<evidence type="ECO:0000313" key="4">
    <source>
        <dbReference type="EMBL" id="EEH59806.1"/>
    </source>
</evidence>
<dbReference type="InterPro" id="IPR027484">
    <property type="entry name" value="PInositol-4-P-5-kinase_N"/>
</dbReference>
<dbReference type="eggNOG" id="KOG0230">
    <property type="taxonomic scope" value="Eukaryota"/>
</dbReference>
<dbReference type="GeneID" id="9681359"/>
<dbReference type="EMBL" id="GG663736">
    <property type="protein sequence ID" value="EEH59806.1"/>
    <property type="molecule type" value="Genomic_DNA"/>
</dbReference>
<dbReference type="EC" id="2.7.1.68" evidence="1"/>
<keyword evidence="2" id="KW-0547">Nucleotide-binding</keyword>
<proteinExistence type="predicted"/>
<dbReference type="AlphaFoldDB" id="C1MKR3"/>
<dbReference type="Gene3D" id="3.30.810.10">
    <property type="entry name" value="2-Layer Sandwich"/>
    <property type="match status" value="1"/>
</dbReference>
<sequence>MDAGLTILRVGGIDCATVKDEYFNSIRRFCNVSDCFLAGNFDFENLSSGGGKGGDLLSRTLDGKYIVKQLNGCDSKSLLEKEFLKSYVDLVSSGSSFICKIVAVFLHPKLGNFLAMINCLPTHVESWSGIFDVKGTADDKVLVEDGTRVPEVHKRCWNLKWMLSEAIGCEKCVPTQRRRYIAGKKTAYRIPLYVTKDQKVEILNSLDEALTLFEQYGLMDYSMIIGIFRPPPSTTASELLRLSSLPNCKAYLSQHCGDTTVIYFGLIDFLQAWTGAKKCASVMKTCCAPAPISTISPKKYARQFRKFFQWKLRGVAHDVISSARSHDSLISSKTATCTFFDEVDELKATVGWLHEKLARVESRITELEK</sequence>
<dbReference type="SMART" id="SM00330">
    <property type="entry name" value="PIPKc"/>
    <property type="match status" value="1"/>
</dbReference>
<evidence type="ECO:0000256" key="1">
    <source>
        <dbReference type="ARBA" id="ARBA00012172"/>
    </source>
</evidence>
<dbReference type="PANTHER" id="PTHR23086:SF8">
    <property type="entry name" value="PHOSPHATIDYLINOSITOL 5-PHOSPHATE 4-KINASE, ISOFORM A"/>
    <property type="match status" value="1"/>
</dbReference>
<dbReference type="InterPro" id="IPR023610">
    <property type="entry name" value="PInositol-4/5-P-5/4-kinase"/>
</dbReference>
<dbReference type="SUPFAM" id="SSF56104">
    <property type="entry name" value="SAICAR synthase-like"/>
    <property type="match status" value="1"/>
</dbReference>
<accession>C1MKR3</accession>
<evidence type="ECO:0000256" key="2">
    <source>
        <dbReference type="PROSITE-ProRule" id="PRU00781"/>
    </source>
</evidence>
<keyword evidence="2" id="KW-0067">ATP-binding</keyword>
<gene>
    <name evidence="4" type="primary">PIPK</name>
    <name evidence="4" type="ORF">MICPUCDRAFT_70702</name>
</gene>
<dbReference type="InterPro" id="IPR027483">
    <property type="entry name" value="PInositol-4-P-4/5-kinase_C_sf"/>
</dbReference>
<dbReference type="OMA" id="VHKRIWN"/>
<dbReference type="Pfam" id="PF01504">
    <property type="entry name" value="PIP5K"/>
    <property type="match status" value="2"/>
</dbReference>
<dbReference type="PROSITE" id="PS51455">
    <property type="entry name" value="PIPK"/>
    <property type="match status" value="1"/>
</dbReference>
<dbReference type="GO" id="GO:0005886">
    <property type="term" value="C:plasma membrane"/>
    <property type="evidence" value="ECO:0007669"/>
    <property type="project" value="TreeGrafter"/>
</dbReference>